<dbReference type="Gene3D" id="3.40.50.2300">
    <property type="match status" value="2"/>
</dbReference>
<dbReference type="PANTHER" id="PTHR47235">
    <property type="entry name" value="BLR6548 PROTEIN"/>
    <property type="match status" value="1"/>
</dbReference>
<comment type="similarity">
    <text evidence="1">Belongs to the leucine-binding protein family.</text>
</comment>
<dbReference type="EMBL" id="CP053418">
    <property type="protein sequence ID" value="QJW84465.1"/>
    <property type="molecule type" value="Genomic_DNA"/>
</dbReference>
<accession>A0ABX6P2X6</accession>
<dbReference type="InterPro" id="IPR028081">
    <property type="entry name" value="Leu-bd"/>
</dbReference>
<dbReference type="InterPro" id="IPR028082">
    <property type="entry name" value="Peripla_BP_I"/>
</dbReference>
<protein>
    <submittedName>
        <fullName evidence="4">ABC transporter substrate-binding protein</fullName>
    </submittedName>
</protein>
<gene>
    <name evidence="4" type="ORF">HK414_14145</name>
</gene>
<reference evidence="4 5" key="1">
    <citation type="submission" date="2020-05" db="EMBL/GenBank/DDBJ databases">
        <title>Ramlibacter rhizophilus sp. nov., isolated from rhizosphere soil of national flower Mugunghwa from South Korea.</title>
        <authorList>
            <person name="Zheng-Fei Y."/>
            <person name="Huan T."/>
        </authorList>
    </citation>
    <scope>NUCLEOTIDE SEQUENCE [LARGE SCALE GENOMIC DNA]</scope>
    <source>
        <strain evidence="4 5">H242</strain>
    </source>
</reference>
<proteinExistence type="inferred from homology"/>
<evidence type="ECO:0000256" key="2">
    <source>
        <dbReference type="ARBA" id="ARBA00022729"/>
    </source>
</evidence>
<dbReference type="Proteomes" id="UP000500826">
    <property type="component" value="Chromosome"/>
</dbReference>
<dbReference type="PANTHER" id="PTHR47235:SF1">
    <property type="entry name" value="BLR6548 PROTEIN"/>
    <property type="match status" value="1"/>
</dbReference>
<evidence type="ECO:0000256" key="1">
    <source>
        <dbReference type="ARBA" id="ARBA00010062"/>
    </source>
</evidence>
<name>A0ABX6P2X6_9BURK</name>
<keyword evidence="5" id="KW-1185">Reference proteome</keyword>
<evidence type="ECO:0000313" key="5">
    <source>
        <dbReference type="Proteomes" id="UP000500826"/>
    </source>
</evidence>
<dbReference type="SUPFAM" id="SSF53822">
    <property type="entry name" value="Periplasmic binding protein-like I"/>
    <property type="match status" value="1"/>
</dbReference>
<sequence>MNRNATDFTAQVETLVKANPEAVIFISNGPPIVKVVQGMREKGYGGQFATSSFSGLKVMDDLKDKGPGLIMSQVLPPPTRTHLKLIKDYQADLAAFAPGAKPNYTSTEGYVAARVLVEGLRRAGTASPERLVAALEDMKRVDLGGYEISFSKKSHDGSRFVDTGVVSRNGGLRF</sequence>
<organism evidence="4 5">
    <name type="scientific">Ramlibacter terrae</name>
    <dbReference type="NCBI Taxonomy" id="2732511"/>
    <lineage>
        <taxon>Bacteria</taxon>
        <taxon>Pseudomonadati</taxon>
        <taxon>Pseudomonadota</taxon>
        <taxon>Betaproteobacteria</taxon>
        <taxon>Burkholderiales</taxon>
        <taxon>Comamonadaceae</taxon>
        <taxon>Ramlibacter</taxon>
    </lineage>
</organism>
<evidence type="ECO:0000313" key="4">
    <source>
        <dbReference type="EMBL" id="QJW84465.1"/>
    </source>
</evidence>
<feature type="domain" description="Leucine-binding protein" evidence="3">
    <location>
        <begin position="4"/>
        <end position="158"/>
    </location>
</feature>
<keyword evidence="2" id="KW-0732">Signal</keyword>
<dbReference type="Pfam" id="PF13458">
    <property type="entry name" value="Peripla_BP_6"/>
    <property type="match status" value="1"/>
</dbReference>
<evidence type="ECO:0000259" key="3">
    <source>
        <dbReference type="Pfam" id="PF13458"/>
    </source>
</evidence>